<dbReference type="InterPro" id="IPR001766">
    <property type="entry name" value="Fork_head_dom"/>
</dbReference>
<dbReference type="PANTHER" id="PTHR46721:SF3">
    <property type="entry name" value="FORKHEAD BOX N1"/>
    <property type="match status" value="1"/>
</dbReference>
<dbReference type="PRINTS" id="PR00053">
    <property type="entry name" value="FORKHEAD"/>
</dbReference>
<dbReference type="InterPro" id="IPR030456">
    <property type="entry name" value="TF_fork_head_CS_2"/>
</dbReference>
<dbReference type="InterPro" id="IPR049624">
    <property type="entry name" value="FOXN1_4"/>
</dbReference>
<dbReference type="PROSITE" id="PS00658">
    <property type="entry name" value="FORK_HEAD_2"/>
    <property type="match status" value="1"/>
</dbReference>
<feature type="region of interest" description="Disordered" evidence="7">
    <location>
        <begin position="369"/>
        <end position="516"/>
    </location>
</feature>
<keyword evidence="3 6" id="KW-0238">DNA-binding</keyword>
<organism evidence="9 10">
    <name type="scientific">Ditylenchus dipsaci</name>
    <dbReference type="NCBI Taxonomy" id="166011"/>
    <lineage>
        <taxon>Eukaryota</taxon>
        <taxon>Metazoa</taxon>
        <taxon>Ecdysozoa</taxon>
        <taxon>Nematoda</taxon>
        <taxon>Chromadorea</taxon>
        <taxon>Rhabditida</taxon>
        <taxon>Tylenchina</taxon>
        <taxon>Tylenchomorpha</taxon>
        <taxon>Sphaerularioidea</taxon>
        <taxon>Anguinidae</taxon>
        <taxon>Anguininae</taxon>
        <taxon>Ditylenchus</taxon>
    </lineage>
</organism>
<dbReference type="InterPro" id="IPR036390">
    <property type="entry name" value="WH_DNA-bd_sf"/>
</dbReference>
<comment type="subcellular location">
    <subcellularLocation>
        <location evidence="6">Nucleus</location>
    </subcellularLocation>
</comment>
<keyword evidence="5 6" id="KW-0539">Nucleus</keyword>
<dbReference type="GO" id="GO:0000976">
    <property type="term" value="F:transcription cis-regulatory region binding"/>
    <property type="evidence" value="ECO:0007669"/>
    <property type="project" value="TreeGrafter"/>
</dbReference>
<keyword evidence="2" id="KW-0805">Transcription regulation</keyword>
<proteinExistence type="predicted"/>
<dbReference type="Gene3D" id="1.10.10.10">
    <property type="entry name" value="Winged helix-like DNA-binding domain superfamily/Winged helix DNA-binding domain"/>
    <property type="match status" value="1"/>
</dbReference>
<dbReference type="GO" id="GO:0005634">
    <property type="term" value="C:nucleus"/>
    <property type="evidence" value="ECO:0007669"/>
    <property type="project" value="UniProtKB-SubCell"/>
</dbReference>
<dbReference type="GO" id="GO:0000981">
    <property type="term" value="F:DNA-binding transcription factor activity, RNA polymerase II-specific"/>
    <property type="evidence" value="ECO:0007669"/>
    <property type="project" value="TreeGrafter"/>
</dbReference>
<feature type="compositionally biased region" description="Low complexity" evidence="7">
    <location>
        <begin position="453"/>
        <end position="467"/>
    </location>
</feature>
<sequence length="676" mass="75493">MFHSSIMDTIRYEYAEESSNSSGSADPALFKKSLIRWSLTTDIAVRHLITTWTVWLVTAENQAYEPLDAKLTLSTTTDDLLAPLSYGLPPSQHSSNTPHGVLASLDNTAQQHQDVYAIHSPSNYTTHHHQHQSYDNQEDDSFDVSGFVQECLTDPDGYRRVIVGCDSSSGYAEYKYEEEDDFGFDENTPVEQEKSQAACARSNGGGPPRRPPGQTGHSGGGAMYSFSCLIGLALKNSSSGELTVSEIYAFLCEHFPYFRAAPSGWKNSVRHNLSLNKCFQKIEVETPGCHGRKSCLWRLNPHRETKMDHELRKARERNEPLILKAMTNPEDLDSIQAGTKGMPSTVRRRIVVPIEETTYVMKSAPPKIIRRTPYSTNQSNTSQQRLPVGSSTSYASNQPAQSKLSTSSGESAREAAAHMDEELLKTSPPTQKRSSGGNSHSSKTEDFSDFGENSTPNRRSSNSNHSNGQSKLRSPEFAGGKSHQRSPLQPSSSHNPTSTTSINKPVPKKVVASRENSAHTDYYSRHNFHNYQQPPPATTRAILQRPAGQKPTSSQMQMKTQQDNKPVEWGYYNKTHDSNSLWSDSGIPSGSKWTPSEFPEAPTGFPSNPQWDPHYDTTWESVGFHWGFWWDPKWIQVDSSEFPGSSHWIPIKSPVGPHYDTTWESVGFHWGFVVIR</sequence>
<feature type="domain" description="Fork-head" evidence="8">
    <location>
        <begin position="221"/>
        <end position="318"/>
    </location>
</feature>
<feature type="compositionally biased region" description="Polar residues" evidence="7">
    <location>
        <begin position="373"/>
        <end position="410"/>
    </location>
</feature>
<keyword evidence="4" id="KW-0804">Transcription</keyword>
<dbReference type="PANTHER" id="PTHR46721">
    <property type="entry name" value="FORKHEAD BOX PROTEIN N1"/>
    <property type="match status" value="1"/>
</dbReference>
<evidence type="ECO:0000313" key="9">
    <source>
        <dbReference type="Proteomes" id="UP000887574"/>
    </source>
</evidence>
<evidence type="ECO:0000259" key="8">
    <source>
        <dbReference type="PROSITE" id="PS50039"/>
    </source>
</evidence>
<dbReference type="InterPro" id="IPR036388">
    <property type="entry name" value="WH-like_DNA-bd_sf"/>
</dbReference>
<feature type="compositionally biased region" description="Polar residues" evidence="7">
    <location>
        <begin position="427"/>
        <end position="441"/>
    </location>
</feature>
<evidence type="ECO:0000256" key="6">
    <source>
        <dbReference type="PROSITE-ProRule" id="PRU00089"/>
    </source>
</evidence>
<feature type="compositionally biased region" description="Basic and acidic residues" evidence="7">
    <location>
        <begin position="411"/>
        <end position="424"/>
    </location>
</feature>
<evidence type="ECO:0000256" key="4">
    <source>
        <dbReference type="ARBA" id="ARBA00023163"/>
    </source>
</evidence>
<reference evidence="10" key="1">
    <citation type="submission" date="2022-11" db="UniProtKB">
        <authorList>
            <consortium name="WormBaseParasite"/>
        </authorList>
    </citation>
    <scope>IDENTIFICATION</scope>
</reference>
<dbReference type="Pfam" id="PF00250">
    <property type="entry name" value="Forkhead"/>
    <property type="match status" value="1"/>
</dbReference>
<dbReference type="Proteomes" id="UP000887574">
    <property type="component" value="Unplaced"/>
</dbReference>
<feature type="compositionally biased region" description="Low complexity" evidence="7">
    <location>
        <begin position="490"/>
        <end position="501"/>
    </location>
</feature>
<dbReference type="WBParaSite" id="jg14084">
    <property type="protein sequence ID" value="jg14084"/>
    <property type="gene ID" value="jg14084"/>
</dbReference>
<dbReference type="SMART" id="SM00339">
    <property type="entry name" value="FH"/>
    <property type="match status" value="1"/>
</dbReference>
<name>A0A915D070_9BILA</name>
<evidence type="ECO:0000256" key="3">
    <source>
        <dbReference type="ARBA" id="ARBA00023125"/>
    </source>
</evidence>
<evidence type="ECO:0000313" key="10">
    <source>
        <dbReference type="WBParaSite" id="jg14084"/>
    </source>
</evidence>
<dbReference type="PROSITE" id="PS50039">
    <property type="entry name" value="FORK_HEAD_3"/>
    <property type="match status" value="1"/>
</dbReference>
<protein>
    <submittedName>
        <fullName evidence="10">Fork-head domain-containing protein</fullName>
    </submittedName>
</protein>
<keyword evidence="9" id="KW-1185">Reference proteome</keyword>
<feature type="DNA-binding region" description="Fork-head" evidence="6">
    <location>
        <begin position="221"/>
        <end position="318"/>
    </location>
</feature>
<dbReference type="SUPFAM" id="SSF46785">
    <property type="entry name" value="Winged helix' DNA-binding domain"/>
    <property type="match status" value="1"/>
</dbReference>
<accession>A0A915D070</accession>
<evidence type="ECO:0000256" key="1">
    <source>
        <dbReference type="ARBA" id="ARBA00022473"/>
    </source>
</evidence>
<keyword evidence="1" id="KW-0217">Developmental protein</keyword>
<evidence type="ECO:0000256" key="5">
    <source>
        <dbReference type="ARBA" id="ARBA00023242"/>
    </source>
</evidence>
<feature type="region of interest" description="Disordered" evidence="7">
    <location>
        <begin position="184"/>
        <end position="218"/>
    </location>
</feature>
<evidence type="ECO:0000256" key="2">
    <source>
        <dbReference type="ARBA" id="ARBA00023015"/>
    </source>
</evidence>
<evidence type="ECO:0000256" key="7">
    <source>
        <dbReference type="SAM" id="MobiDB-lite"/>
    </source>
</evidence>
<dbReference type="AlphaFoldDB" id="A0A915D070"/>